<dbReference type="Pfam" id="PF12849">
    <property type="entry name" value="PBP_like_2"/>
    <property type="match status" value="1"/>
</dbReference>
<gene>
    <name evidence="4" type="ORF">FPZ24_10835</name>
</gene>
<dbReference type="SUPFAM" id="SSF53850">
    <property type="entry name" value="Periplasmic binding protein-like II"/>
    <property type="match status" value="1"/>
</dbReference>
<dbReference type="PANTHER" id="PTHR30570">
    <property type="entry name" value="PERIPLASMIC PHOSPHATE BINDING COMPONENT OF PHOSPHATE ABC TRANSPORTER"/>
    <property type="match status" value="1"/>
</dbReference>
<dbReference type="EMBL" id="CP042306">
    <property type="protein sequence ID" value="QDZ07919.1"/>
    <property type="molecule type" value="Genomic_DNA"/>
</dbReference>
<reference evidence="4 5" key="1">
    <citation type="submission" date="2019-07" db="EMBL/GenBank/DDBJ databases">
        <title>Full genome sequence of Sphingomonas sp. 4R-6-7(HKS19).</title>
        <authorList>
            <person name="Im W.-T."/>
        </authorList>
    </citation>
    <scope>NUCLEOTIDE SEQUENCE [LARGE SCALE GENOMIC DNA]</scope>
    <source>
        <strain evidence="4 5">HKS19</strain>
    </source>
</reference>
<accession>A0A5B8LJ89</accession>
<dbReference type="InterPro" id="IPR050811">
    <property type="entry name" value="Phosphate_ABC_transporter"/>
</dbReference>
<proteinExistence type="predicted"/>
<evidence type="ECO:0000313" key="5">
    <source>
        <dbReference type="Proteomes" id="UP000315673"/>
    </source>
</evidence>
<evidence type="ECO:0000256" key="1">
    <source>
        <dbReference type="ARBA" id="ARBA00022729"/>
    </source>
</evidence>
<dbReference type="KEGG" id="spai:FPZ24_10835"/>
<name>A0A5B8LJ89_9SPHN</name>
<feature type="chain" id="PRO_5022766239" description="PBP domain-containing protein" evidence="2">
    <location>
        <begin position="20"/>
        <end position="341"/>
    </location>
</feature>
<evidence type="ECO:0000313" key="4">
    <source>
        <dbReference type="EMBL" id="QDZ07919.1"/>
    </source>
</evidence>
<evidence type="ECO:0000256" key="2">
    <source>
        <dbReference type="SAM" id="SignalP"/>
    </source>
</evidence>
<dbReference type="OrthoDB" id="9790048at2"/>
<dbReference type="InterPro" id="IPR024370">
    <property type="entry name" value="PBP_domain"/>
</dbReference>
<sequence length="341" mass="36314">MLPLPLWLMSGAMITATPAACPASPLRGSAPSILKTLAPAWRDDFVVRFPDTPVELLTPFGPPQGALDPGLEAFLEGRADFAFLTREIAEADLATFRKSHRGVSPSVVPVATGAWDRFGYVDAVAIVVNSANPIRRLSYRQLDAIFSSSRLRGGSVPTDWAALGVAGWRGRPIHILGGGGWAGEESARALTIRRRILSIGGRRGRWKPAPDSGSEADVVDRVAADPLAIGFTGMGHLKVNVRPVAIALGDRSPAYLPTAGTIAADRYPLARTVDLLLAPATACGARLRTFARYLLSDAGQAQIGASGVFQPLSKATLRRSLQSVDRQGVRGNTMVRRRPRG</sequence>
<protein>
    <recommendedName>
        <fullName evidence="3">PBP domain-containing protein</fullName>
    </recommendedName>
</protein>
<dbReference type="Gene3D" id="3.40.190.10">
    <property type="entry name" value="Periplasmic binding protein-like II"/>
    <property type="match status" value="2"/>
</dbReference>
<organism evidence="4 5">
    <name type="scientific">Sphingomonas panacisoli</name>
    <dbReference type="NCBI Taxonomy" id="1813879"/>
    <lineage>
        <taxon>Bacteria</taxon>
        <taxon>Pseudomonadati</taxon>
        <taxon>Pseudomonadota</taxon>
        <taxon>Alphaproteobacteria</taxon>
        <taxon>Sphingomonadales</taxon>
        <taxon>Sphingomonadaceae</taxon>
        <taxon>Sphingomonas</taxon>
    </lineage>
</organism>
<dbReference type="Proteomes" id="UP000315673">
    <property type="component" value="Chromosome"/>
</dbReference>
<evidence type="ECO:0000259" key="3">
    <source>
        <dbReference type="Pfam" id="PF12849"/>
    </source>
</evidence>
<dbReference type="AlphaFoldDB" id="A0A5B8LJ89"/>
<keyword evidence="5" id="KW-1185">Reference proteome</keyword>
<feature type="signal peptide" evidence="2">
    <location>
        <begin position="1"/>
        <end position="19"/>
    </location>
</feature>
<keyword evidence="1 2" id="KW-0732">Signal</keyword>
<feature type="domain" description="PBP" evidence="3">
    <location>
        <begin position="45"/>
        <end position="297"/>
    </location>
</feature>
<dbReference type="PANTHER" id="PTHR30570:SF1">
    <property type="entry name" value="PHOSPHATE-BINDING PROTEIN PSTS"/>
    <property type="match status" value="1"/>
</dbReference>